<evidence type="ECO:0000256" key="9">
    <source>
        <dbReference type="ARBA" id="ARBA00023136"/>
    </source>
</evidence>
<feature type="transmembrane region" description="Helical" evidence="12">
    <location>
        <begin position="478"/>
        <end position="498"/>
    </location>
</feature>
<accession>A0ABQ7GPY2</accession>
<dbReference type="InterPro" id="IPR000644">
    <property type="entry name" value="CBS_dom"/>
</dbReference>
<feature type="transmembrane region" description="Helical" evidence="12">
    <location>
        <begin position="329"/>
        <end position="351"/>
    </location>
</feature>
<feature type="transmembrane region" description="Helical" evidence="12">
    <location>
        <begin position="247"/>
        <end position="267"/>
    </location>
</feature>
<feature type="compositionally biased region" description="Low complexity" evidence="13">
    <location>
        <begin position="665"/>
        <end position="682"/>
    </location>
</feature>
<organism evidence="15 16">
    <name type="scientific">Dunaliella salina</name>
    <name type="common">Green alga</name>
    <name type="synonym">Protococcus salinus</name>
    <dbReference type="NCBI Taxonomy" id="3046"/>
    <lineage>
        <taxon>Eukaryota</taxon>
        <taxon>Viridiplantae</taxon>
        <taxon>Chlorophyta</taxon>
        <taxon>core chlorophytes</taxon>
        <taxon>Chlorophyceae</taxon>
        <taxon>CS clade</taxon>
        <taxon>Chlamydomonadales</taxon>
        <taxon>Dunaliellaceae</taxon>
        <taxon>Dunaliella</taxon>
    </lineage>
</organism>
<gene>
    <name evidence="15" type="ORF">DUNSADRAFT_5677</name>
</gene>
<evidence type="ECO:0000256" key="5">
    <source>
        <dbReference type="ARBA" id="ARBA00022737"/>
    </source>
</evidence>
<evidence type="ECO:0000256" key="8">
    <source>
        <dbReference type="ARBA" id="ARBA00023122"/>
    </source>
</evidence>
<comment type="subcellular location">
    <subcellularLocation>
        <location evidence="1 12">Membrane</location>
        <topology evidence="1 12">Multi-pass membrane protein</topology>
    </subcellularLocation>
</comment>
<comment type="caution">
    <text evidence="15">The sequence shown here is derived from an EMBL/GenBank/DDBJ whole genome shotgun (WGS) entry which is preliminary data.</text>
</comment>
<evidence type="ECO:0000256" key="11">
    <source>
        <dbReference type="PROSITE-ProRule" id="PRU00703"/>
    </source>
</evidence>
<dbReference type="SMART" id="SM00116">
    <property type="entry name" value="CBS"/>
    <property type="match status" value="1"/>
</dbReference>
<evidence type="ECO:0000256" key="10">
    <source>
        <dbReference type="ARBA" id="ARBA00023214"/>
    </source>
</evidence>
<dbReference type="InterPro" id="IPR046342">
    <property type="entry name" value="CBS_dom_sf"/>
</dbReference>
<feature type="transmembrane region" description="Helical" evidence="12">
    <location>
        <begin position="287"/>
        <end position="308"/>
    </location>
</feature>
<dbReference type="PROSITE" id="PS51371">
    <property type="entry name" value="CBS"/>
    <property type="match status" value="1"/>
</dbReference>
<proteinExistence type="inferred from homology"/>
<feature type="region of interest" description="Disordered" evidence="13">
    <location>
        <begin position="584"/>
        <end position="603"/>
    </location>
</feature>
<evidence type="ECO:0000256" key="6">
    <source>
        <dbReference type="ARBA" id="ARBA00022989"/>
    </source>
</evidence>
<dbReference type="EMBL" id="MU069652">
    <property type="protein sequence ID" value="KAF5836603.1"/>
    <property type="molecule type" value="Genomic_DNA"/>
</dbReference>
<keyword evidence="4 12" id="KW-0812">Transmembrane</keyword>
<keyword evidence="3 12" id="KW-0813">Transport</keyword>
<dbReference type="SUPFAM" id="SSF81340">
    <property type="entry name" value="Clc chloride channel"/>
    <property type="match status" value="1"/>
</dbReference>
<sequence length="1064" mass="115394">MPALTDEESLLQRTEQASLNPPPRAYSPTSSFFTRVLGTRRAPAHRVSESLDYEPLQNKLYVHQLHERRDGRKKVYGYTGHTLAKFVVTFATGIATGVQYWAPAASGAGVTLVMAYLNGNHIPHLLRPSTLVAKFIGTVASVAAGLPMGPEGPMVHIGACVASTITYVDCKLVRNGKLRSVFGQFRLKRERNVGDSFKVLDDIVSDTDHREFISAGVSAGIAAAFGAPIGGVLYSMEEACSFWSRKVAWRCFIAGTLSTFTIQIMTAGAAHGAIAYSNLVRMEVKDWLMQLPFLLVNFVMAGLLGAAFNSLRMWLWKIRASQTMHIQRILEVVGLLVLVGLCGFFFAWAAGTCIDMPEDWWRHEQVGGVREYGVRFLCGDQQHNDVATLFLSSTHHTIVRLFSMGRLSSVDPTSAGITSSFSPGALALYTLVYLVLMSLGAGLAIPGPPMSVAVALLFVLRRSVISLVVLMVEGTQGIEFLPGIILAVVVANWVAHYIHHDGVYESELERTGNVYMLRDEPPHRLHTLTTQDIMATGVVGFRSIESVSRVLEVLGSTTHNGFPVFVQEEEDLLQDIQQAVTATPGATGAEPQMGVAPQSQQDAALKNHYHDHHPHHQHQQLQHHQQHHQHQYQHQLDGSAQAHPGGVQQVLTHAGAVQGALPWSQYQQQQHQHHQNSSAQAHPGGLPHVQTHAGTAQGTPAWSRSPSSPGTPECQPYLPIPHFHHNGEGLGGVGGLMVDGLSAAGTQGGMHSGSNAGAEGEEFCKHRGLDGRSTNGAAGWGANGGASGAMRSDVNGSMSGGRDSAFGEDGGVLHTAATQAPPTPTTKHIPQIWWNVHSALMHGIVPKRVTQRLEGFVLRSQLLVLLQRRHFCDAQGNPVGRNPCEKYDLELETEMRTFYRRNYTHSRYLSATPAALDKLALRGSSMQEQASGLYLDLRPFMNRAPFTIRTDCSAARAHQVFIRIGLRHLLVVDSAGHVVGIITRKDLDHAAGHGWWRVSAVAEPPRNSGSAAGSGQRAATKVLECQRSSSSSSSRSDAWNGAPSYKFFNPPAALTAVSTLLLLL</sequence>
<evidence type="ECO:0000256" key="12">
    <source>
        <dbReference type="RuleBase" id="RU361221"/>
    </source>
</evidence>
<dbReference type="Gene3D" id="3.10.580.10">
    <property type="entry name" value="CBS-domain"/>
    <property type="match status" value="1"/>
</dbReference>
<feature type="transmembrane region" description="Helical" evidence="12">
    <location>
        <begin position="426"/>
        <end position="445"/>
    </location>
</feature>
<keyword evidence="8 11" id="KW-0129">CBS domain</keyword>
<keyword evidence="16" id="KW-1185">Reference proteome</keyword>
<keyword evidence="9 12" id="KW-0472">Membrane</keyword>
<dbReference type="PANTHER" id="PTHR11689:SF161">
    <property type="entry name" value="CHLORIDE CHANNEL PROTEIN"/>
    <property type="match status" value="1"/>
</dbReference>
<dbReference type="InterPro" id="IPR014743">
    <property type="entry name" value="Cl-channel_core"/>
</dbReference>
<protein>
    <recommendedName>
        <fullName evidence="12">Chloride channel protein</fullName>
    </recommendedName>
</protein>
<feature type="compositionally biased region" description="Basic residues" evidence="13">
    <location>
        <begin position="609"/>
        <end position="618"/>
    </location>
</feature>
<dbReference type="Pfam" id="PF00571">
    <property type="entry name" value="CBS"/>
    <property type="match status" value="1"/>
</dbReference>
<dbReference type="PRINTS" id="PR00762">
    <property type="entry name" value="CLCHANNEL"/>
</dbReference>
<dbReference type="Pfam" id="PF00654">
    <property type="entry name" value="Voltage_CLC"/>
    <property type="match status" value="1"/>
</dbReference>
<comment type="caution">
    <text evidence="12">Lacks conserved residue(s) required for the propagation of feature annotation.</text>
</comment>
<keyword evidence="10 12" id="KW-0868">Chloride</keyword>
<name>A0ABQ7GPY2_DUNSA</name>
<dbReference type="PANTHER" id="PTHR11689">
    <property type="entry name" value="CHLORIDE CHANNEL PROTEIN CLC FAMILY MEMBER"/>
    <property type="match status" value="1"/>
</dbReference>
<feature type="compositionally biased region" description="Polar residues" evidence="13">
    <location>
        <begin position="692"/>
        <end position="710"/>
    </location>
</feature>
<feature type="region of interest" description="Disordered" evidence="13">
    <location>
        <begin position="609"/>
        <end position="643"/>
    </location>
</feature>
<evidence type="ECO:0000313" key="15">
    <source>
        <dbReference type="EMBL" id="KAF5836603.1"/>
    </source>
</evidence>
<evidence type="ECO:0000256" key="7">
    <source>
        <dbReference type="ARBA" id="ARBA00023065"/>
    </source>
</evidence>
<dbReference type="Gene3D" id="1.10.3080.10">
    <property type="entry name" value="Clc chloride channel"/>
    <property type="match status" value="1"/>
</dbReference>
<comment type="similarity">
    <text evidence="2 12">Belongs to the chloride channel (TC 2.A.49) family.</text>
</comment>
<feature type="domain" description="CBS" evidence="14">
    <location>
        <begin position="941"/>
        <end position="998"/>
    </location>
</feature>
<keyword evidence="5" id="KW-0677">Repeat</keyword>
<dbReference type="Proteomes" id="UP000815325">
    <property type="component" value="Unassembled WGS sequence"/>
</dbReference>
<evidence type="ECO:0000256" key="1">
    <source>
        <dbReference type="ARBA" id="ARBA00004141"/>
    </source>
</evidence>
<keyword evidence="6 12" id="KW-1133">Transmembrane helix</keyword>
<dbReference type="SUPFAM" id="SSF54631">
    <property type="entry name" value="CBS-domain pair"/>
    <property type="match status" value="1"/>
</dbReference>
<evidence type="ECO:0000259" key="14">
    <source>
        <dbReference type="PROSITE" id="PS51371"/>
    </source>
</evidence>
<evidence type="ECO:0000256" key="4">
    <source>
        <dbReference type="ARBA" id="ARBA00022692"/>
    </source>
</evidence>
<evidence type="ECO:0000313" key="16">
    <source>
        <dbReference type="Proteomes" id="UP000815325"/>
    </source>
</evidence>
<reference evidence="15" key="1">
    <citation type="submission" date="2017-08" db="EMBL/GenBank/DDBJ databases">
        <authorList>
            <person name="Polle J.E."/>
            <person name="Barry K."/>
            <person name="Cushman J."/>
            <person name="Schmutz J."/>
            <person name="Tran D."/>
            <person name="Hathwaick L.T."/>
            <person name="Yim W.C."/>
            <person name="Jenkins J."/>
            <person name="Mckie-Krisberg Z.M."/>
            <person name="Prochnik S."/>
            <person name="Lindquist E."/>
            <person name="Dockter R.B."/>
            <person name="Adam C."/>
            <person name="Molina H."/>
            <person name="Bunkerborg J."/>
            <person name="Jin E."/>
            <person name="Buchheim M."/>
            <person name="Magnuson J."/>
        </authorList>
    </citation>
    <scope>NUCLEOTIDE SEQUENCE</scope>
    <source>
        <strain evidence="15">CCAP 19/18</strain>
    </source>
</reference>
<keyword evidence="7 12" id="KW-0406">Ion transport</keyword>
<dbReference type="InterPro" id="IPR001807">
    <property type="entry name" value="ClC"/>
</dbReference>
<evidence type="ECO:0000256" key="2">
    <source>
        <dbReference type="ARBA" id="ARBA00009476"/>
    </source>
</evidence>
<feature type="region of interest" description="Disordered" evidence="13">
    <location>
        <begin position="665"/>
        <end position="720"/>
    </location>
</feature>
<evidence type="ECO:0000256" key="13">
    <source>
        <dbReference type="SAM" id="MobiDB-lite"/>
    </source>
</evidence>
<dbReference type="InterPro" id="IPR051280">
    <property type="entry name" value="Cl-channel/antiporter"/>
</dbReference>
<evidence type="ECO:0000256" key="3">
    <source>
        <dbReference type="ARBA" id="ARBA00022448"/>
    </source>
</evidence>
<feature type="transmembrane region" description="Helical" evidence="12">
    <location>
        <begin position="212"/>
        <end position="235"/>
    </location>
</feature>
<feature type="region of interest" description="Disordered" evidence="13">
    <location>
        <begin position="1"/>
        <end position="27"/>
    </location>
</feature>